<feature type="domain" description="Sodium/calcium exchanger membrane region" evidence="10">
    <location>
        <begin position="124"/>
        <end position="266"/>
    </location>
</feature>
<evidence type="ECO:0000256" key="1">
    <source>
        <dbReference type="ARBA" id="ARBA00004141"/>
    </source>
</evidence>
<evidence type="ECO:0000259" key="10">
    <source>
        <dbReference type="Pfam" id="PF01699"/>
    </source>
</evidence>
<name>A0A8S3V993_MYTED</name>
<protein>
    <submittedName>
        <fullName evidence="11">SLC24A6</fullName>
    </submittedName>
</protein>
<feature type="transmembrane region" description="Helical" evidence="9">
    <location>
        <begin position="117"/>
        <end position="137"/>
    </location>
</feature>
<evidence type="ECO:0000256" key="8">
    <source>
        <dbReference type="SAM" id="MobiDB-lite"/>
    </source>
</evidence>
<feature type="transmembrane region" description="Helical" evidence="9">
    <location>
        <begin position="411"/>
        <end position="431"/>
    </location>
</feature>
<feature type="transmembrane region" description="Helical" evidence="9">
    <location>
        <begin position="509"/>
        <end position="530"/>
    </location>
</feature>
<accession>A0A8S3V993</accession>
<feature type="transmembrane region" description="Helical" evidence="9">
    <location>
        <begin position="550"/>
        <end position="569"/>
    </location>
</feature>
<feature type="transmembrane region" description="Helical" evidence="9">
    <location>
        <begin position="443"/>
        <end position="460"/>
    </location>
</feature>
<feature type="transmembrane region" description="Helical" evidence="9">
    <location>
        <begin position="254"/>
        <end position="272"/>
    </location>
</feature>
<dbReference type="InterPro" id="IPR044880">
    <property type="entry name" value="NCX_ion-bd_dom_sf"/>
</dbReference>
<dbReference type="AlphaFoldDB" id="A0A8S3V993"/>
<dbReference type="InterPro" id="IPR004837">
    <property type="entry name" value="NaCa_Exmemb"/>
</dbReference>
<comment type="caution">
    <text evidence="11">The sequence shown here is derived from an EMBL/GenBank/DDBJ whole genome shotgun (WGS) entry which is preliminary data.</text>
</comment>
<dbReference type="PANTHER" id="PTHR12266:SF0">
    <property type="entry name" value="MITOCHONDRIAL SODIUM_CALCIUM EXCHANGER PROTEIN"/>
    <property type="match status" value="1"/>
</dbReference>
<dbReference type="GO" id="GO:0005432">
    <property type="term" value="F:calcium:sodium antiporter activity"/>
    <property type="evidence" value="ECO:0007669"/>
    <property type="project" value="TreeGrafter"/>
</dbReference>
<dbReference type="GO" id="GO:0016020">
    <property type="term" value="C:membrane"/>
    <property type="evidence" value="ECO:0007669"/>
    <property type="project" value="UniProtKB-SubCell"/>
</dbReference>
<dbReference type="Gene3D" id="1.20.1420.30">
    <property type="entry name" value="NCX, central ion-binding region"/>
    <property type="match status" value="2"/>
</dbReference>
<evidence type="ECO:0000256" key="5">
    <source>
        <dbReference type="ARBA" id="ARBA00022692"/>
    </source>
</evidence>
<keyword evidence="5 9" id="KW-0812">Transmembrane</keyword>
<sequence>MTVVKSKTEVSRTSSKIGCAKICIAAIMFLAFYIVSELRSSDSHTVVKLDPNHLQHSKFSMRSLMGDNDTECREVRKTNHSDQCDFIKNTDDCALDEGFIDYLKFTYCNFNSSLRPLALIILFVWWVFLFIGLAVTADDYFCPSLTVISKTLHLSHNIAGVTFLAFGNGAPDIFSAIAAVGNAKNGDAGLAFGALLGAGVFVTTVVAGTIAIICPFDAMQRPFLRDVIFYLLATFLTFTVLWQKEIGKIEAIGYILLYVLYVLIVVIGRYFYQKTKKTTVLAEITVSPEDAENYDESYPNSVETSCEDLGEGKPLLPPREDKEPGTPFEEFLSAINPIDVGEWSDMKWYAKGYEVFKSPLVFLLIITIPVVDYREENHNWNRYLNSLQIFTGFTFGALATKVGLDTIGGTFPIWVLLMIIGLILSIAVFCTSKNDVQPVYQPVLAYLGFVLAVVWIYIIANEIVNILQTFGIVFNISDAILGLTLLAWGNSIGDLIADTVMAKQGFPRMGMSACFGGPLFNLLLGIGIPFTIGTIKNGGTYKIKITVEEVVLVSFLMLSLLTSLIVVPLSKFRMSKPYGILLIVVYIVFLVVAILAETGTITGDINP</sequence>
<feature type="transmembrane region" description="Helical" evidence="9">
    <location>
        <begin position="17"/>
        <end position="35"/>
    </location>
</feature>
<dbReference type="GO" id="GO:0006874">
    <property type="term" value="P:intracellular calcium ion homeostasis"/>
    <property type="evidence" value="ECO:0007669"/>
    <property type="project" value="TreeGrafter"/>
</dbReference>
<feature type="transmembrane region" description="Helical" evidence="9">
    <location>
        <begin position="578"/>
        <end position="596"/>
    </location>
</feature>
<keyword evidence="3" id="KW-0050">Antiport</keyword>
<keyword evidence="4" id="KW-0106">Calcium</keyword>
<evidence type="ECO:0000256" key="3">
    <source>
        <dbReference type="ARBA" id="ARBA00022449"/>
    </source>
</evidence>
<feature type="transmembrane region" description="Helical" evidence="9">
    <location>
        <begin position="466"/>
        <end position="488"/>
    </location>
</feature>
<feature type="transmembrane region" description="Helical" evidence="9">
    <location>
        <begin position="192"/>
        <end position="216"/>
    </location>
</feature>
<feature type="region of interest" description="Disordered" evidence="8">
    <location>
        <begin position="292"/>
        <end position="322"/>
    </location>
</feature>
<comment type="subcellular location">
    <subcellularLocation>
        <location evidence="1">Membrane</location>
        <topology evidence="1">Multi-pass membrane protein</topology>
    </subcellularLocation>
</comment>
<dbReference type="EMBL" id="CAJPWZ010003087">
    <property type="protein sequence ID" value="CAG2251403.1"/>
    <property type="molecule type" value="Genomic_DNA"/>
</dbReference>
<keyword evidence="6 9" id="KW-1133">Transmembrane helix</keyword>
<feature type="transmembrane region" description="Helical" evidence="9">
    <location>
        <begin position="223"/>
        <end position="242"/>
    </location>
</feature>
<dbReference type="OrthoDB" id="407410at2759"/>
<reference evidence="11" key="1">
    <citation type="submission" date="2021-03" db="EMBL/GenBank/DDBJ databases">
        <authorList>
            <person name="Bekaert M."/>
        </authorList>
    </citation>
    <scope>NUCLEOTIDE SEQUENCE</scope>
</reference>
<dbReference type="InterPro" id="IPR051359">
    <property type="entry name" value="CaCA_antiporter"/>
</dbReference>
<keyword evidence="7 9" id="KW-0472">Membrane</keyword>
<evidence type="ECO:0000256" key="6">
    <source>
        <dbReference type="ARBA" id="ARBA00022989"/>
    </source>
</evidence>
<dbReference type="Proteomes" id="UP000683360">
    <property type="component" value="Unassembled WGS sequence"/>
</dbReference>
<evidence type="ECO:0000313" key="11">
    <source>
        <dbReference type="EMBL" id="CAG2251403.1"/>
    </source>
</evidence>
<dbReference type="PANTHER" id="PTHR12266">
    <property type="entry name" value="NA+/CA2+ K+ INDEPENDENT EXCHANGER"/>
    <property type="match status" value="1"/>
</dbReference>
<dbReference type="Pfam" id="PF01699">
    <property type="entry name" value="Na_Ca_ex"/>
    <property type="match status" value="2"/>
</dbReference>
<keyword evidence="2" id="KW-0813">Transport</keyword>
<keyword evidence="4" id="KW-0406">Ion transport</keyword>
<evidence type="ECO:0000256" key="2">
    <source>
        <dbReference type="ARBA" id="ARBA00022448"/>
    </source>
</evidence>
<evidence type="ECO:0000256" key="4">
    <source>
        <dbReference type="ARBA" id="ARBA00022568"/>
    </source>
</evidence>
<feature type="transmembrane region" description="Helical" evidence="9">
    <location>
        <begin position="158"/>
        <end position="180"/>
    </location>
</feature>
<proteinExistence type="predicted"/>
<evidence type="ECO:0000256" key="9">
    <source>
        <dbReference type="SAM" id="Phobius"/>
    </source>
</evidence>
<organism evidence="11 12">
    <name type="scientific">Mytilus edulis</name>
    <name type="common">Blue mussel</name>
    <dbReference type="NCBI Taxonomy" id="6550"/>
    <lineage>
        <taxon>Eukaryota</taxon>
        <taxon>Metazoa</taxon>
        <taxon>Spiralia</taxon>
        <taxon>Lophotrochozoa</taxon>
        <taxon>Mollusca</taxon>
        <taxon>Bivalvia</taxon>
        <taxon>Autobranchia</taxon>
        <taxon>Pteriomorphia</taxon>
        <taxon>Mytilida</taxon>
        <taxon>Mytiloidea</taxon>
        <taxon>Mytilidae</taxon>
        <taxon>Mytilinae</taxon>
        <taxon>Mytilus</taxon>
    </lineage>
</organism>
<evidence type="ECO:0000256" key="7">
    <source>
        <dbReference type="ARBA" id="ARBA00023136"/>
    </source>
</evidence>
<feature type="domain" description="Sodium/calcium exchanger membrane region" evidence="10">
    <location>
        <begin position="445"/>
        <end position="594"/>
    </location>
</feature>
<keyword evidence="4" id="KW-0109">Calcium transport</keyword>
<keyword evidence="12" id="KW-1185">Reference proteome</keyword>
<evidence type="ECO:0000313" key="12">
    <source>
        <dbReference type="Proteomes" id="UP000683360"/>
    </source>
</evidence>
<gene>
    <name evidence="11" type="ORF">MEDL_63062</name>
</gene>